<feature type="region of interest" description="Disordered" evidence="7">
    <location>
        <begin position="436"/>
        <end position="460"/>
    </location>
</feature>
<keyword evidence="3" id="KW-0479">Metal-binding</keyword>
<dbReference type="CDD" id="cd12797">
    <property type="entry name" value="M23_peptidase"/>
    <property type="match status" value="1"/>
</dbReference>
<evidence type="ECO:0000256" key="7">
    <source>
        <dbReference type="SAM" id="MobiDB-lite"/>
    </source>
</evidence>
<name>A0ABV2FQF3_9HYPH</name>
<comment type="cofactor">
    <cofactor evidence="1">
        <name>Zn(2+)</name>
        <dbReference type="ChEBI" id="CHEBI:29105"/>
    </cofactor>
</comment>
<evidence type="ECO:0000256" key="6">
    <source>
        <dbReference type="ARBA" id="ARBA00023049"/>
    </source>
</evidence>
<protein>
    <submittedName>
        <fullName evidence="10">Murein DD-endopeptidase MepM/ murein hydrolase activator NlpD</fullName>
    </submittedName>
</protein>
<keyword evidence="8" id="KW-0812">Transmembrane</keyword>
<dbReference type="GO" id="GO:0016787">
    <property type="term" value="F:hydrolase activity"/>
    <property type="evidence" value="ECO:0007669"/>
    <property type="project" value="UniProtKB-KW"/>
</dbReference>
<dbReference type="Proteomes" id="UP001549112">
    <property type="component" value="Unassembled WGS sequence"/>
</dbReference>
<dbReference type="Pfam" id="PF01551">
    <property type="entry name" value="Peptidase_M23"/>
    <property type="match status" value="1"/>
</dbReference>
<keyword evidence="2" id="KW-0645">Protease</keyword>
<accession>A0ABV2FQF3</accession>
<evidence type="ECO:0000256" key="8">
    <source>
        <dbReference type="SAM" id="Phobius"/>
    </source>
</evidence>
<comment type="caution">
    <text evidence="10">The sequence shown here is derived from an EMBL/GenBank/DDBJ whole genome shotgun (WGS) entry which is preliminary data.</text>
</comment>
<keyword evidence="5" id="KW-0862">Zinc</keyword>
<keyword evidence="6" id="KW-0482">Metalloprotease</keyword>
<dbReference type="PANTHER" id="PTHR21666:SF288">
    <property type="entry name" value="CELL DIVISION PROTEIN YTFB"/>
    <property type="match status" value="1"/>
</dbReference>
<keyword evidence="4 10" id="KW-0378">Hydrolase</keyword>
<dbReference type="Gene3D" id="3.10.450.350">
    <property type="match status" value="1"/>
</dbReference>
<evidence type="ECO:0000313" key="11">
    <source>
        <dbReference type="Proteomes" id="UP001549112"/>
    </source>
</evidence>
<dbReference type="RefSeq" id="WP_354187446.1">
    <property type="nucleotide sequence ID" value="NZ_JBEPLT010000027.1"/>
</dbReference>
<dbReference type="EMBL" id="JBEPLT010000027">
    <property type="protein sequence ID" value="MET3560799.1"/>
    <property type="molecule type" value="Genomic_DNA"/>
</dbReference>
<keyword evidence="8" id="KW-1133">Transmembrane helix</keyword>
<dbReference type="InterPro" id="IPR050570">
    <property type="entry name" value="Cell_wall_metabolism_enzyme"/>
</dbReference>
<evidence type="ECO:0000256" key="1">
    <source>
        <dbReference type="ARBA" id="ARBA00001947"/>
    </source>
</evidence>
<evidence type="ECO:0000256" key="5">
    <source>
        <dbReference type="ARBA" id="ARBA00022833"/>
    </source>
</evidence>
<evidence type="ECO:0000256" key="4">
    <source>
        <dbReference type="ARBA" id="ARBA00022801"/>
    </source>
</evidence>
<keyword evidence="8" id="KW-0472">Membrane</keyword>
<gene>
    <name evidence="10" type="ORF">ABID39_001515</name>
</gene>
<sequence>MWDNEQQRNDPGQDPALIVKRLRPARRQISVRWLTGTILTGITSCILMGIALFTALDEQQRLVTPPQWFIQKSLSETQDPDANRYKGDRISPTHARQSFDSKRQFELSILQTKENEKIIKTQNFQWLRMSLAEERPHKYTYPKFDALNIFADDSKKQTAKLQDSGYIYGAKVETKITLRNHHFIIDQINFDGADTLTDEEAQQELKKAKFALEKTNELLSMLTLIDPLKLENLSTTTPLTETPEVRIIQENVTISPQSHRIDLTKNYVEDIIPIRKKQKIADVFKDTNYTKEQIQQVVSTLTKLNNSDTLKEGNLLRIGIVTQAGEEDHLVRASIYDRTYHVLTIALNDQNQFVESAEPKMSHALKATLRNGVSHSYLSKTQLPTAYDAIYNTLLSHNLSKSLSQRLIRLLATNIDMKSQITSTDQLEIFYAVPQQNDTGKNNKTPQNGKNNQTTKEEPANADPEIHYVSATFGNMIYKYYRYQSKDGSVDYYDSEGKSSKPFLLRKPIPNGVFGSPFGPRKHPILGYIRMHTGVDWVAPKGSPIIAVGDGIVTKVGVSGGYGNHTEIKHSNGYISSYSHQSRFAPDIKPGVRVRQGQIIGYVGTTGMATGPHCHFEIIVNGVKVDPMRIRIPDSKALTNQDLQAFMQEKNNIDSLLSSPITPKDTS</sequence>
<dbReference type="Gene3D" id="2.70.70.10">
    <property type="entry name" value="Glucose Permease (Domain IIA)"/>
    <property type="match status" value="1"/>
</dbReference>
<keyword evidence="11" id="KW-1185">Reference proteome</keyword>
<feature type="transmembrane region" description="Helical" evidence="8">
    <location>
        <begin position="31"/>
        <end position="56"/>
    </location>
</feature>
<dbReference type="InterPro" id="IPR016047">
    <property type="entry name" value="M23ase_b-sheet_dom"/>
</dbReference>
<dbReference type="PANTHER" id="PTHR21666">
    <property type="entry name" value="PEPTIDASE-RELATED"/>
    <property type="match status" value="1"/>
</dbReference>
<reference evidence="10 11" key="1">
    <citation type="submission" date="2024-06" db="EMBL/GenBank/DDBJ databases">
        <title>Genomic Encyclopedia of Type Strains, Phase IV (KMG-IV): sequencing the most valuable type-strain genomes for metagenomic binning, comparative biology and taxonomic classification.</title>
        <authorList>
            <person name="Goeker M."/>
        </authorList>
    </citation>
    <scope>NUCLEOTIDE SEQUENCE [LARGE SCALE GENOMIC DNA]</scope>
    <source>
        <strain evidence="10 11">DSM 23650</strain>
    </source>
</reference>
<evidence type="ECO:0000256" key="3">
    <source>
        <dbReference type="ARBA" id="ARBA00022723"/>
    </source>
</evidence>
<proteinExistence type="predicted"/>
<evidence type="ECO:0000313" key="10">
    <source>
        <dbReference type="EMBL" id="MET3560799.1"/>
    </source>
</evidence>
<feature type="compositionally biased region" description="Polar residues" evidence="7">
    <location>
        <begin position="436"/>
        <end position="454"/>
    </location>
</feature>
<feature type="domain" description="M23ase beta-sheet core" evidence="9">
    <location>
        <begin position="530"/>
        <end position="627"/>
    </location>
</feature>
<evidence type="ECO:0000259" key="9">
    <source>
        <dbReference type="Pfam" id="PF01551"/>
    </source>
</evidence>
<organism evidence="10 11">
    <name type="scientific">Bartonella japonica</name>
    <dbReference type="NCBI Taxonomy" id="357761"/>
    <lineage>
        <taxon>Bacteria</taxon>
        <taxon>Pseudomonadati</taxon>
        <taxon>Pseudomonadota</taxon>
        <taxon>Alphaproteobacteria</taxon>
        <taxon>Hyphomicrobiales</taxon>
        <taxon>Bartonellaceae</taxon>
        <taxon>Bartonella</taxon>
    </lineage>
</organism>
<evidence type="ECO:0000256" key="2">
    <source>
        <dbReference type="ARBA" id="ARBA00022670"/>
    </source>
</evidence>
<dbReference type="InterPro" id="IPR011055">
    <property type="entry name" value="Dup_hybrid_motif"/>
</dbReference>
<dbReference type="SUPFAM" id="SSF51261">
    <property type="entry name" value="Duplicated hybrid motif"/>
    <property type="match status" value="1"/>
</dbReference>